<organism evidence="1 2">
    <name type="scientific">Pyxidicoccus fallax</name>
    <dbReference type="NCBI Taxonomy" id="394095"/>
    <lineage>
        <taxon>Bacteria</taxon>
        <taxon>Pseudomonadati</taxon>
        <taxon>Myxococcota</taxon>
        <taxon>Myxococcia</taxon>
        <taxon>Myxococcales</taxon>
        <taxon>Cystobacterineae</taxon>
        <taxon>Myxococcaceae</taxon>
        <taxon>Pyxidicoccus</taxon>
    </lineage>
</organism>
<name>A0A848LRX4_9BACT</name>
<accession>A0A848LRX4</accession>
<evidence type="ECO:0008006" key="3">
    <source>
        <dbReference type="Google" id="ProtNLM"/>
    </source>
</evidence>
<reference evidence="1 2" key="1">
    <citation type="submission" date="2020-04" db="EMBL/GenBank/DDBJ databases">
        <title>Draft genome of Pyxidicoccus fallax type strain.</title>
        <authorList>
            <person name="Whitworth D.E."/>
        </authorList>
    </citation>
    <scope>NUCLEOTIDE SEQUENCE [LARGE SCALE GENOMIC DNA]</scope>
    <source>
        <strain evidence="1 2">DSM 14698</strain>
    </source>
</reference>
<proteinExistence type="predicted"/>
<gene>
    <name evidence="1" type="ORF">HG543_36800</name>
</gene>
<dbReference type="PROSITE" id="PS51257">
    <property type="entry name" value="PROKAR_LIPOPROTEIN"/>
    <property type="match status" value="1"/>
</dbReference>
<dbReference type="InterPro" id="IPR012489">
    <property type="entry name" value="NucleaseA_inhib-like"/>
</dbReference>
<dbReference type="Proteomes" id="UP000518300">
    <property type="component" value="Unassembled WGS sequence"/>
</dbReference>
<comment type="caution">
    <text evidence="1">The sequence shown here is derived from an EMBL/GenBank/DDBJ whole genome shotgun (WGS) entry which is preliminary data.</text>
</comment>
<sequence>MRRLVPLALLSLAACSDVAPLDGPETARSAAALQLSPEAQARVLDFVNYPGNVVGVLQNQVGIHPWAAVAITAHRDGADGVSPSGDDAFFSSIAELDAVPYVDDTVLQQLDTYSAVHPAPTGETVEGVSFRGWEVESVVWGVNHADSATLQNLFEARAATNLYAGRPYTRVAQMGAVSWVGSATLGQLRAHALPWWNCLHGQTCLAGTFDGITFDEPTAVTALDLANQATYAQLTSHGVAGAQANDLIAGRPYTSLAAVAATDGIGPVTMNALKTYAQGGPSTCTSMWSNAVSPQLPHVLLMSESDLPVELVSWPGEGGSAPTAATVLALADVPWGYTAEVRVVSNYFRALEPSSSSADPWAAANIENAFNTQLTDVIYVALHAPPGSPDQARVRVFLVGRTSCGDLVGIQSIAIET</sequence>
<dbReference type="RefSeq" id="WP_169349600.1">
    <property type="nucleotide sequence ID" value="NZ_JABBJJ010000240.1"/>
</dbReference>
<keyword evidence="2" id="KW-1185">Reference proteome</keyword>
<dbReference type="AlphaFoldDB" id="A0A848LRX4"/>
<dbReference type="EMBL" id="JABBJJ010000240">
    <property type="protein sequence ID" value="NMO20380.1"/>
    <property type="molecule type" value="Genomic_DNA"/>
</dbReference>
<protein>
    <recommendedName>
        <fullName evidence="3">Lipoprotein</fullName>
    </recommendedName>
</protein>
<evidence type="ECO:0000313" key="1">
    <source>
        <dbReference type="EMBL" id="NMO20380.1"/>
    </source>
</evidence>
<dbReference type="Gene3D" id="3.40.1460.10">
    <property type="entry name" value="Nuclease A inhibitor-like"/>
    <property type="match status" value="1"/>
</dbReference>
<evidence type="ECO:0000313" key="2">
    <source>
        <dbReference type="Proteomes" id="UP000518300"/>
    </source>
</evidence>
<dbReference type="Pfam" id="PF07924">
    <property type="entry name" value="NuiA"/>
    <property type="match status" value="1"/>
</dbReference>